<feature type="region of interest" description="Disordered" evidence="1">
    <location>
        <begin position="81"/>
        <end position="175"/>
    </location>
</feature>
<dbReference type="OrthoDB" id="273740at2759"/>
<dbReference type="RefSeq" id="XP_015656494.1">
    <property type="nucleotide sequence ID" value="XM_015805201.1"/>
</dbReference>
<feature type="compositionally biased region" description="Basic and acidic residues" evidence="1">
    <location>
        <begin position="991"/>
        <end position="1000"/>
    </location>
</feature>
<feature type="region of interest" description="Disordered" evidence="1">
    <location>
        <begin position="714"/>
        <end position="752"/>
    </location>
</feature>
<protein>
    <submittedName>
        <fullName evidence="2">Uncharacterized protein</fullName>
    </submittedName>
</protein>
<evidence type="ECO:0000313" key="2">
    <source>
        <dbReference type="EMBL" id="KPA78055.1"/>
    </source>
</evidence>
<dbReference type="VEuPathDB" id="TriTrypDB:LpyrH10_15_2040"/>
<dbReference type="EMBL" id="LGTL01000015">
    <property type="protein sequence ID" value="KPA78055.1"/>
    <property type="molecule type" value="Genomic_DNA"/>
</dbReference>
<dbReference type="OMA" id="GHPYKAL"/>
<organism evidence="2 3">
    <name type="scientific">Leptomonas pyrrhocoris</name>
    <name type="common">Firebug parasite</name>
    <dbReference type="NCBI Taxonomy" id="157538"/>
    <lineage>
        <taxon>Eukaryota</taxon>
        <taxon>Discoba</taxon>
        <taxon>Euglenozoa</taxon>
        <taxon>Kinetoplastea</taxon>
        <taxon>Metakinetoplastina</taxon>
        <taxon>Trypanosomatida</taxon>
        <taxon>Trypanosomatidae</taxon>
        <taxon>Leishmaniinae</taxon>
        <taxon>Leptomonas</taxon>
    </lineage>
</organism>
<feature type="compositionally biased region" description="Polar residues" evidence="1">
    <location>
        <begin position="1251"/>
        <end position="1274"/>
    </location>
</feature>
<feature type="region of interest" description="Disordered" evidence="1">
    <location>
        <begin position="991"/>
        <end position="1035"/>
    </location>
</feature>
<feature type="region of interest" description="Disordered" evidence="1">
    <location>
        <begin position="19"/>
        <end position="60"/>
    </location>
</feature>
<feature type="compositionally biased region" description="Polar residues" evidence="1">
    <location>
        <begin position="26"/>
        <end position="58"/>
    </location>
</feature>
<dbReference type="Proteomes" id="UP000037923">
    <property type="component" value="Unassembled WGS sequence"/>
</dbReference>
<sequence>MHSRLSAFDVAARPPDSYAYVHAKSDQTAAQTGRRSEKGSSLTADSLASQPSKSQTVVSVDGETAPIAAAPAAVRRVLQHSSLSSTGSSGFPSSSSSLLPTVADIPRPEHTATPDAAATHFGAAGQNRKEHSTQSLTPAERHTRRERLRQTRQTRAHRRLERAEQSSGSANHPCRIQGGCRHVHSHHQQHPPHDKYETNGADTHVEFPGGCPYRHFPAHYCVTQLREGRCSLHDVGCCPWTHSDVSEGVGRSSSSAFLSSDARGRHARFSQISPLTVADAGDDCDALQQSSDRVGQLLRLCVDAVVAAMEGAAEEHRQFFLDGTADLSLLWRALHAAQSEAPAAVGDTRSDDLLRIETLKGETSDRETASTWLALSASADLAWCAMATEEVRAEPSAAYTPPHLHHHDADNGLTDAFYPATLAPALTPAAEAAAAAGTSPMAKEELVYWSSFFTYHSAAYPVTMRAPRGSASVPNTMGAGEGTSATSATSTTAVEATPRLCLTPCISAWVLHAAAAQLRTETASLPKGADDADHRRRDLFPAPTSARVCFQHATLYLLGWRRKELRRFLRGGEHQQGDSALTADTWPTAREVDVDLVHNTSTPLPQPPATAAATTSPRWAPVLFLRDVLMAAYVTVEGRVATTAVEEMAAHLSSFEEGDGVQARDGESVSIVLPSDTRDSLLSVFLNISAACGEQSQDEVEVLVRRGSFFSLQRTMQTPTPTGSAPPTSLQHGSHSAASAPTTKPPSSRSTPSSAVALRAAFEGAWTKVHRVVLQLQWGLLRCEGQARLPVPDSASVATSSTLLLPSALSLSLYLQPALLHIVSAASSAFALRYESELRRRSGWQLWTNQQLFVKEHAAVYNGAAYARHYQPVAQLGLRNSLLNSLLLLSTRHANAVFGLETSDVRQLLFAAPPQHKRTTVFNTTTTTAAVATRWWATAQQSEHRFRQQHLQPFISLSLGFLTALQELSRYQLSTQQSLVQAYEQRRTAHELAGSEDRYSHGGKPMRSGVSSDGGGRTRKYHTPSHEAQQEAQRRRVEELRGVPLLDRLLPYGSATVSPDAAASLLRQLLEGGHPYKALKLAASIVHASRMLRHADRQPRPVLQQGYRTVHTRIWSRRALRHVLVKKKVPVLRLVGDVEGEGRNQEGGGGGRPGATSRCAVRPVGLVFALSPRVAVEVARVGLRMGEAGAALVDGVQQDCVRGALVDFTEGRGLPVPSLADMDDALQGCVADDDACEAWWSVPSKTHSRAGDSSNSFDSSGQRPTSNGQQRRGNSAGSLLQLLGVGEGRSSPSSFRRSSLTTSLQEEEWMGARHRRIAPTPLLLEVLQGHTPPSDAARHTNYLRLLLQDVQRFSTWRVLFTLQYQACDRHSRYATARLDSLRSAARAMQTVYVITTAGLGATGGDVAAASHFTSSSSMAETSSDYNDGYAVQRRLAQEAAGVMTQVLEWVLSDPSSISARRRHGAANSPVPSALSGSLRVKDVKSMLSHDVSHYDGSLASEEDAEDAAEGQQARRARLQLPVLLHHIWTTSVEHRSATQRCTALWSICAATLLGTSAAALRHAVSNGRAGSSGSGGGSEDDYLGFSLHHSYVAAGVQMRAHAPQQSAYYVDATVRALLLSPALQSEETAAHGGAAAAATSDPEWPMLLSSARTPTVSTLREFLLLQLTLLTSLLEGPPSVVDGHPACTRESMQTFVNSFTAVHGALPVDAQNWPAWRLWRPMLRHPAVGHRWLLDALLHPSPSLLVWLVAAVARTEVESYAMLRTWLRCLPAASGLTAELRQALLRETERRHRGALRKRQREHRHGP</sequence>
<comment type="caution">
    <text evidence="2">The sequence shown here is derived from an EMBL/GenBank/DDBJ whole genome shotgun (WGS) entry which is preliminary data.</text>
</comment>
<feature type="compositionally biased region" description="Low complexity" evidence="1">
    <location>
        <begin position="81"/>
        <end position="101"/>
    </location>
</feature>
<dbReference type="GeneID" id="26907080"/>
<feature type="region of interest" description="Disordered" evidence="1">
    <location>
        <begin position="1244"/>
        <end position="1274"/>
    </location>
</feature>
<gene>
    <name evidence="2" type="ORF">ABB37_06794</name>
</gene>
<evidence type="ECO:0000256" key="1">
    <source>
        <dbReference type="SAM" id="MobiDB-lite"/>
    </source>
</evidence>
<keyword evidence="3" id="KW-1185">Reference proteome</keyword>
<feature type="compositionally biased region" description="Basic and acidic residues" evidence="1">
    <location>
        <begin position="1024"/>
        <end position="1035"/>
    </location>
</feature>
<proteinExistence type="predicted"/>
<name>A0A0M9FXF1_LEPPY</name>
<reference evidence="2 3" key="1">
    <citation type="submission" date="2015-07" db="EMBL/GenBank/DDBJ databases">
        <title>High-quality genome of monoxenous trypanosomatid Leptomonas pyrrhocoris.</title>
        <authorList>
            <person name="Flegontov P."/>
            <person name="Butenko A."/>
            <person name="Firsov S."/>
            <person name="Vlcek C."/>
            <person name="Logacheva M.D."/>
            <person name="Field M."/>
            <person name="Filatov D."/>
            <person name="Flegontova O."/>
            <person name="Gerasimov E."/>
            <person name="Jackson A.P."/>
            <person name="Kelly S."/>
            <person name="Opperdoes F."/>
            <person name="O'Reilly A."/>
            <person name="Votypka J."/>
            <person name="Yurchenko V."/>
            <person name="Lukes J."/>
        </authorList>
    </citation>
    <scope>NUCLEOTIDE SEQUENCE [LARGE SCALE GENOMIC DNA]</scope>
    <source>
        <strain evidence="2">H10</strain>
    </source>
</reference>
<feature type="compositionally biased region" description="Basic residues" evidence="1">
    <location>
        <begin position="142"/>
        <end position="160"/>
    </location>
</feature>
<evidence type="ECO:0000313" key="3">
    <source>
        <dbReference type="Proteomes" id="UP000037923"/>
    </source>
</evidence>
<feature type="compositionally biased region" description="Low complexity" evidence="1">
    <location>
        <begin position="718"/>
        <end position="752"/>
    </location>
</feature>
<accession>A0A0M9FXF1</accession>